<feature type="compositionally biased region" description="Low complexity" evidence="1">
    <location>
        <begin position="13"/>
        <end position="23"/>
    </location>
</feature>
<dbReference type="EMBL" id="HBJA01046514">
    <property type="protein sequence ID" value="CAE0805200.1"/>
    <property type="molecule type" value="Transcribed_RNA"/>
</dbReference>
<gene>
    <name evidence="2" type="ORF">EGYM00163_LOCUS16324</name>
</gene>
<evidence type="ECO:0000256" key="1">
    <source>
        <dbReference type="SAM" id="MobiDB-lite"/>
    </source>
</evidence>
<feature type="region of interest" description="Disordered" evidence="1">
    <location>
        <begin position="1"/>
        <end position="53"/>
    </location>
</feature>
<organism evidence="2">
    <name type="scientific">Eutreptiella gymnastica</name>
    <dbReference type="NCBI Taxonomy" id="73025"/>
    <lineage>
        <taxon>Eukaryota</taxon>
        <taxon>Discoba</taxon>
        <taxon>Euglenozoa</taxon>
        <taxon>Euglenida</taxon>
        <taxon>Spirocuta</taxon>
        <taxon>Euglenophyceae</taxon>
        <taxon>Eutreptiales</taxon>
        <taxon>Eutreptiaceae</taxon>
        <taxon>Eutreptiella</taxon>
    </lineage>
</organism>
<sequence>MGKKAVAKEPKKAPANKAVAKVQKTPKETVTGKKEPLKKKQKKERKTEKRETLQDKWNMSGGYELKVKCDPKAIIAALITDKVKGVAETDVTNWLGTTFLHFKSPEAAKKACQQCAEINVWCDSKVKVKQGREPTVAVARPQNGVRALTSFLGRYYSKVIGETDIFAVRAVHENSVLYKFPSKAAADKAVKAGPIKDFNNLVVQAVRGDIGADDKVLLNTEGCFLCYVPHFTRSKK</sequence>
<proteinExistence type="predicted"/>
<accession>A0A7S4FNB6</accession>
<feature type="compositionally biased region" description="Basic and acidic residues" evidence="1">
    <location>
        <begin position="25"/>
        <end position="35"/>
    </location>
</feature>
<protein>
    <submittedName>
        <fullName evidence="2">Uncharacterized protein</fullName>
    </submittedName>
</protein>
<dbReference type="AlphaFoldDB" id="A0A7S4FNB6"/>
<evidence type="ECO:0000313" key="2">
    <source>
        <dbReference type="EMBL" id="CAE0805200.1"/>
    </source>
</evidence>
<reference evidence="2" key="1">
    <citation type="submission" date="2021-01" db="EMBL/GenBank/DDBJ databases">
        <authorList>
            <person name="Corre E."/>
            <person name="Pelletier E."/>
            <person name="Niang G."/>
            <person name="Scheremetjew M."/>
            <person name="Finn R."/>
            <person name="Kale V."/>
            <person name="Holt S."/>
            <person name="Cochrane G."/>
            <person name="Meng A."/>
            <person name="Brown T."/>
            <person name="Cohen L."/>
        </authorList>
    </citation>
    <scope>NUCLEOTIDE SEQUENCE</scope>
    <source>
        <strain evidence="2">CCMP1594</strain>
    </source>
</reference>
<name>A0A7S4FNB6_9EUGL</name>
<feature type="compositionally biased region" description="Basic and acidic residues" evidence="1">
    <location>
        <begin position="1"/>
        <end position="12"/>
    </location>
</feature>